<proteinExistence type="predicted"/>
<protein>
    <recommendedName>
        <fullName evidence="3">Transposase</fullName>
    </recommendedName>
</protein>
<gene>
    <name evidence="1" type="ORF">SAMN05216246_1212</name>
</gene>
<organism evidence="1 2">
    <name type="scientific">Actinomyces denticolens</name>
    <dbReference type="NCBI Taxonomy" id="52767"/>
    <lineage>
        <taxon>Bacteria</taxon>
        <taxon>Bacillati</taxon>
        <taxon>Actinomycetota</taxon>
        <taxon>Actinomycetes</taxon>
        <taxon>Actinomycetales</taxon>
        <taxon>Actinomycetaceae</taxon>
        <taxon>Actinomyces</taxon>
    </lineage>
</organism>
<reference evidence="1 2" key="1">
    <citation type="submission" date="2016-11" db="EMBL/GenBank/DDBJ databases">
        <authorList>
            <person name="Varghese N."/>
            <person name="Submissions S."/>
        </authorList>
    </citation>
    <scope>NUCLEOTIDE SEQUENCE [LARGE SCALE GENOMIC DNA]</scope>
    <source>
        <strain evidence="1 2">PA</strain>
    </source>
</reference>
<evidence type="ECO:0000313" key="1">
    <source>
        <dbReference type="EMBL" id="SHJ30351.1"/>
    </source>
</evidence>
<evidence type="ECO:0000313" key="2">
    <source>
        <dbReference type="Proteomes" id="UP000184390"/>
    </source>
</evidence>
<accession>A0ABY1IKJ4</accession>
<name>A0ABY1IKJ4_9ACTO</name>
<sequence length="77" mass="8268">MGGDEGFRQMALARLVEPSSKEQVPAVLGELGVDALTPRSLFRSLARCASNEWRAGIQAACLRHVTGRGDLSLCLQV</sequence>
<comment type="caution">
    <text evidence="1">The sequence shown here is derived from an EMBL/GenBank/DDBJ whole genome shotgun (WGS) entry which is preliminary data.</text>
</comment>
<evidence type="ECO:0008006" key="3">
    <source>
        <dbReference type="Google" id="ProtNLM"/>
    </source>
</evidence>
<dbReference type="EMBL" id="FQYL01000021">
    <property type="protein sequence ID" value="SHJ30351.1"/>
    <property type="molecule type" value="Genomic_DNA"/>
</dbReference>
<keyword evidence="2" id="KW-1185">Reference proteome</keyword>
<dbReference type="Proteomes" id="UP000184390">
    <property type="component" value="Unassembled WGS sequence"/>
</dbReference>